<reference evidence="2 3" key="1">
    <citation type="submission" date="2016-06" db="EMBL/GenBank/DDBJ databases">
        <authorList>
            <person name="Kjaerup R.B."/>
            <person name="Dalgaard T.S."/>
            <person name="Juul-Madsen H.R."/>
        </authorList>
    </citation>
    <scope>NUCLEOTIDE SEQUENCE [LARGE SCALE GENOMIC DNA]</scope>
    <source>
        <strain evidence="2 3">1165133.8</strain>
    </source>
</reference>
<feature type="region of interest" description="Disordered" evidence="1">
    <location>
        <begin position="1"/>
        <end position="47"/>
    </location>
</feature>
<sequence>MRFRSDIEVDGQDPQRHAKNAPGEATSFYYSSEDDQESSGSDPSGSILPDAFHTQYLIDAHFVTDETARVQIIDELDRAEHDHQRWVYNIAVRVLGVERANAILDDYDQRLQRWRLGGARIVALRDGTVGRFFDDFNVIVRTR</sequence>
<evidence type="ECO:0000313" key="3">
    <source>
        <dbReference type="Proteomes" id="UP000093928"/>
    </source>
</evidence>
<protein>
    <submittedName>
        <fullName evidence="2">Uncharacterized protein</fullName>
    </submittedName>
</protein>
<organism evidence="2 3">
    <name type="scientific">Mycobacterium asiaticum</name>
    <dbReference type="NCBI Taxonomy" id="1790"/>
    <lineage>
        <taxon>Bacteria</taxon>
        <taxon>Bacillati</taxon>
        <taxon>Actinomycetota</taxon>
        <taxon>Actinomycetes</taxon>
        <taxon>Mycobacteriales</taxon>
        <taxon>Mycobacteriaceae</taxon>
        <taxon>Mycobacterium</taxon>
    </lineage>
</organism>
<gene>
    <name evidence="2" type="ORF">A5634_19815</name>
</gene>
<name>A0A1A3P5D6_MYCAS</name>
<proteinExistence type="predicted"/>
<comment type="caution">
    <text evidence="2">The sequence shown here is derived from an EMBL/GenBank/DDBJ whole genome shotgun (WGS) entry which is preliminary data.</text>
</comment>
<evidence type="ECO:0000256" key="1">
    <source>
        <dbReference type="SAM" id="MobiDB-lite"/>
    </source>
</evidence>
<dbReference type="EMBL" id="LZLS01000065">
    <property type="protein sequence ID" value="OBK28885.1"/>
    <property type="molecule type" value="Genomic_DNA"/>
</dbReference>
<accession>A0A1A3P5D6</accession>
<dbReference type="Proteomes" id="UP000093928">
    <property type="component" value="Unassembled WGS sequence"/>
</dbReference>
<dbReference type="AlphaFoldDB" id="A0A1A3P5D6"/>
<evidence type="ECO:0000313" key="2">
    <source>
        <dbReference type="EMBL" id="OBK28885.1"/>
    </source>
</evidence>